<keyword evidence="2" id="KW-0808">Transferase</keyword>
<feature type="domain" description="Glycosyltransferase 2-like" evidence="1">
    <location>
        <begin position="11"/>
        <end position="184"/>
    </location>
</feature>
<accession>A0A656HJ47</accession>
<dbReference type="EMBL" id="JH651384">
    <property type="protein sequence ID" value="EIJ36074.1"/>
    <property type="molecule type" value="Genomic_DNA"/>
</dbReference>
<keyword evidence="3" id="KW-1185">Reference proteome</keyword>
<sequence>MKRQHANKKVSVILPVYNHERWVKQAIDSVLAQSFPVHELIIIDDASQDASWEVIQSACQSTQDIRIHCLRHASNQGAPATLNQGLQLAQGDYLAILNSDDVWDKDRLQWLVTLAEAQALDFISTDVALLDADSSPAEQQEPHWVGWFEGLKQDYAVHSDLWATLLRGNCLITTSNFFFHRRVYECVGEFADLRYVHDYDYALRVLLAGFQMRLLVGEKLLGYRLHGANTIRERPLAAIEENMRLLLSWLPALHEVLDEQRLQGLEIQLKDLYRYTGEEWLTVVHQRLLAREQELFPLISDRDGWIAERDAWVAERDAIIQQQAEHLAERDAWIAERDGMIADMQQHLIEQQQWVCERDDWIAERDEMIRQQAEHLAERDRWVRDRDGWIAERDAWVAERDTIIRQLRGQQQALLDSRAFRLGQALLNPLRRCRQVVVGGGSCLKN</sequence>
<name>A0A656HJ47_THINJ</name>
<dbReference type="InterPro" id="IPR050834">
    <property type="entry name" value="Glycosyltransf_2"/>
</dbReference>
<evidence type="ECO:0000313" key="3">
    <source>
        <dbReference type="Proteomes" id="UP000005317"/>
    </source>
</evidence>
<gene>
    <name evidence="2" type="ORF">Thini_3568</name>
</gene>
<reference evidence="3" key="1">
    <citation type="journal article" date="2011" name="Stand. Genomic Sci.">
        <title>Genome sequence of the filamentous, gliding Thiothrix nivea neotype strain (JP2(T)).</title>
        <authorList>
            <person name="Lapidus A."/>
            <person name="Nolan M."/>
            <person name="Lucas S."/>
            <person name="Glavina Del Rio T."/>
            <person name="Tice H."/>
            <person name="Cheng J.F."/>
            <person name="Tapia R."/>
            <person name="Han C."/>
            <person name="Goodwin L."/>
            <person name="Pitluck S."/>
            <person name="Liolios K."/>
            <person name="Pagani I."/>
            <person name="Ivanova N."/>
            <person name="Huntemann M."/>
            <person name="Mavromatis K."/>
            <person name="Mikhailova N."/>
            <person name="Pati A."/>
            <person name="Chen A."/>
            <person name="Palaniappan K."/>
            <person name="Land M."/>
            <person name="Brambilla E.M."/>
            <person name="Rohde M."/>
            <person name="Abt B."/>
            <person name="Verbarg S."/>
            <person name="Goker M."/>
            <person name="Bristow J."/>
            <person name="Eisen J.A."/>
            <person name="Markowitz V."/>
            <person name="Hugenholtz P."/>
            <person name="Kyrpides N.C."/>
            <person name="Klenk H.P."/>
            <person name="Woyke T."/>
        </authorList>
    </citation>
    <scope>NUCLEOTIDE SEQUENCE [LARGE SCALE GENOMIC DNA]</scope>
    <source>
        <strain evidence="3">ATCC 35100 / DSM 5205 / JP2</strain>
    </source>
</reference>
<dbReference type="Gene3D" id="3.90.550.10">
    <property type="entry name" value="Spore Coat Polysaccharide Biosynthesis Protein SpsA, Chain A"/>
    <property type="match status" value="1"/>
</dbReference>
<dbReference type="RefSeq" id="WP_002709963.1">
    <property type="nucleotide sequence ID" value="NZ_JH651384.1"/>
</dbReference>
<dbReference type="PANTHER" id="PTHR43685:SF11">
    <property type="entry name" value="GLYCOSYLTRANSFERASE TAGX-RELATED"/>
    <property type="match status" value="1"/>
</dbReference>
<dbReference type="OrthoDB" id="9802649at2"/>
<dbReference type="InterPro" id="IPR001173">
    <property type="entry name" value="Glyco_trans_2-like"/>
</dbReference>
<dbReference type="Proteomes" id="UP000005317">
    <property type="component" value="Unassembled WGS sequence"/>
</dbReference>
<dbReference type="SUPFAM" id="SSF53448">
    <property type="entry name" value="Nucleotide-diphospho-sugar transferases"/>
    <property type="match status" value="1"/>
</dbReference>
<dbReference type="InterPro" id="IPR029044">
    <property type="entry name" value="Nucleotide-diphossugar_trans"/>
</dbReference>
<dbReference type="AlphaFoldDB" id="A0A656HJ47"/>
<protein>
    <submittedName>
        <fullName evidence="2">Glycosyl transferase family 2</fullName>
    </submittedName>
</protein>
<evidence type="ECO:0000313" key="2">
    <source>
        <dbReference type="EMBL" id="EIJ36074.1"/>
    </source>
</evidence>
<dbReference type="GO" id="GO:0016740">
    <property type="term" value="F:transferase activity"/>
    <property type="evidence" value="ECO:0007669"/>
    <property type="project" value="UniProtKB-KW"/>
</dbReference>
<dbReference type="Pfam" id="PF00535">
    <property type="entry name" value="Glycos_transf_2"/>
    <property type="match status" value="1"/>
</dbReference>
<organism evidence="2 3">
    <name type="scientific">Thiothrix nivea (strain ATCC 35100 / DSM 5205 / JP2)</name>
    <dbReference type="NCBI Taxonomy" id="870187"/>
    <lineage>
        <taxon>Bacteria</taxon>
        <taxon>Pseudomonadati</taxon>
        <taxon>Pseudomonadota</taxon>
        <taxon>Gammaproteobacteria</taxon>
        <taxon>Thiotrichales</taxon>
        <taxon>Thiotrichaceae</taxon>
        <taxon>Thiothrix</taxon>
    </lineage>
</organism>
<dbReference type="PANTHER" id="PTHR43685">
    <property type="entry name" value="GLYCOSYLTRANSFERASE"/>
    <property type="match status" value="1"/>
</dbReference>
<dbReference type="CDD" id="cd00761">
    <property type="entry name" value="Glyco_tranf_GTA_type"/>
    <property type="match status" value="1"/>
</dbReference>
<proteinExistence type="predicted"/>
<evidence type="ECO:0000259" key="1">
    <source>
        <dbReference type="Pfam" id="PF00535"/>
    </source>
</evidence>